<name>A0ABU3A9J6_9FLAO</name>
<evidence type="ECO:0000313" key="3">
    <source>
        <dbReference type="Proteomes" id="UP001255246"/>
    </source>
</evidence>
<keyword evidence="1" id="KW-0472">Membrane</keyword>
<dbReference type="Proteomes" id="UP001255246">
    <property type="component" value="Unassembled WGS sequence"/>
</dbReference>
<feature type="transmembrane region" description="Helical" evidence="1">
    <location>
        <begin position="37"/>
        <end position="57"/>
    </location>
</feature>
<accession>A0ABU3A9J6</accession>
<feature type="transmembrane region" description="Helical" evidence="1">
    <location>
        <begin position="130"/>
        <end position="149"/>
    </location>
</feature>
<feature type="transmembrane region" description="Helical" evidence="1">
    <location>
        <begin position="200"/>
        <end position="220"/>
    </location>
</feature>
<feature type="transmembrane region" description="Helical" evidence="1">
    <location>
        <begin position="161"/>
        <end position="180"/>
    </location>
</feature>
<evidence type="ECO:0000313" key="2">
    <source>
        <dbReference type="EMBL" id="MDT0606866.1"/>
    </source>
</evidence>
<feature type="transmembrane region" description="Helical" evidence="1">
    <location>
        <begin position="63"/>
        <end position="82"/>
    </location>
</feature>
<dbReference type="RefSeq" id="WP_311350409.1">
    <property type="nucleotide sequence ID" value="NZ_JAVRHR010000001.1"/>
</dbReference>
<keyword evidence="1" id="KW-1133">Transmembrane helix</keyword>
<feature type="transmembrane region" description="Helical" evidence="1">
    <location>
        <begin position="6"/>
        <end position="25"/>
    </location>
</feature>
<protein>
    <submittedName>
        <fullName evidence="2">Uncharacterized protein</fullName>
    </submittedName>
</protein>
<comment type="caution">
    <text evidence="2">The sequence shown here is derived from an EMBL/GenBank/DDBJ whole genome shotgun (WGS) entry which is preliminary data.</text>
</comment>
<dbReference type="EMBL" id="JAVRHR010000001">
    <property type="protein sequence ID" value="MDT0606866.1"/>
    <property type="molecule type" value="Genomic_DNA"/>
</dbReference>
<gene>
    <name evidence="2" type="ORF">RM706_07485</name>
</gene>
<feature type="transmembrane region" description="Helical" evidence="1">
    <location>
        <begin position="103"/>
        <end position="124"/>
    </location>
</feature>
<keyword evidence="1" id="KW-0812">Transmembrane</keyword>
<organism evidence="2 3">
    <name type="scientific">Croceitalea rosinachiae</name>
    <dbReference type="NCBI Taxonomy" id="3075596"/>
    <lineage>
        <taxon>Bacteria</taxon>
        <taxon>Pseudomonadati</taxon>
        <taxon>Bacteroidota</taxon>
        <taxon>Flavobacteriia</taxon>
        <taxon>Flavobacteriales</taxon>
        <taxon>Flavobacteriaceae</taxon>
        <taxon>Croceitalea</taxon>
    </lineage>
</organism>
<sequence length="227" mass="25803">MELKLGYIGLSILMTIILVVIANKATKSSASKAPAKLLYILLGWHLYIYLLSITGFLENLDFPPRFVFLTIMPAFIFVGWFAKKAKNSQWLLSIPSHWLVFYQFFRILIETLFVFTVSAGLLHVNVTIEGYNFDMIYAITALAAGWLVMKGYYKFGLIWNYLGLLVIASIIILFQLTIFAPHVFGPNTASFPLGFLQYPYMLVPAFLMPSAVFIHVLSIVQLRKKLT</sequence>
<reference evidence="2 3" key="1">
    <citation type="submission" date="2023-09" db="EMBL/GenBank/DDBJ databases">
        <authorList>
            <person name="Rey-Velasco X."/>
        </authorList>
    </citation>
    <scope>NUCLEOTIDE SEQUENCE [LARGE SCALE GENOMIC DNA]</scope>
    <source>
        <strain evidence="2 3">F388</strain>
    </source>
</reference>
<keyword evidence="3" id="KW-1185">Reference proteome</keyword>
<evidence type="ECO:0000256" key="1">
    <source>
        <dbReference type="SAM" id="Phobius"/>
    </source>
</evidence>
<proteinExistence type="predicted"/>